<dbReference type="EMBL" id="CALLCH030000021">
    <property type="protein sequence ID" value="CAI4220092.1"/>
    <property type="molecule type" value="Genomic_DNA"/>
</dbReference>
<organism evidence="1 2">
    <name type="scientific">Parascedosporium putredinis</name>
    <dbReference type="NCBI Taxonomy" id="1442378"/>
    <lineage>
        <taxon>Eukaryota</taxon>
        <taxon>Fungi</taxon>
        <taxon>Dikarya</taxon>
        <taxon>Ascomycota</taxon>
        <taxon>Pezizomycotina</taxon>
        <taxon>Sordariomycetes</taxon>
        <taxon>Hypocreomycetidae</taxon>
        <taxon>Microascales</taxon>
        <taxon>Microascaceae</taxon>
        <taxon>Parascedosporium</taxon>
    </lineage>
</organism>
<evidence type="ECO:0000313" key="1">
    <source>
        <dbReference type="EMBL" id="CAI4220092.1"/>
    </source>
</evidence>
<dbReference type="Proteomes" id="UP000838763">
    <property type="component" value="Unassembled WGS sequence"/>
</dbReference>
<keyword evidence="2" id="KW-1185">Reference proteome</keyword>
<sequence length="101" mass="11245">MVSTELQCIIEGISRDDIALRLIRSVEEVQALCQSLLEDLAAAEQPEGMADASLGQLMLATPPDLMEMEDWDFSFLDTQFNGLGSMEPMSWMFGDSAPQWQ</sequence>
<evidence type="ECO:0000313" key="2">
    <source>
        <dbReference type="Proteomes" id="UP000838763"/>
    </source>
</evidence>
<accession>A0A9P1MG70</accession>
<protein>
    <submittedName>
        <fullName evidence="1">Uncharacterized protein</fullName>
    </submittedName>
</protein>
<comment type="caution">
    <text evidence="1">The sequence shown here is derived from an EMBL/GenBank/DDBJ whole genome shotgun (WGS) entry which is preliminary data.</text>
</comment>
<reference evidence="1" key="1">
    <citation type="submission" date="2022-11" db="EMBL/GenBank/DDBJ databases">
        <authorList>
            <person name="Scott C."/>
            <person name="Bruce N."/>
        </authorList>
    </citation>
    <scope>NUCLEOTIDE SEQUENCE</scope>
</reference>
<proteinExistence type="predicted"/>
<gene>
    <name evidence="1" type="ORF">PPNO1_LOCUS9632</name>
</gene>
<dbReference type="AlphaFoldDB" id="A0A9P1MG70"/>
<name>A0A9P1MG70_9PEZI</name>